<dbReference type="AlphaFoldDB" id="R7THI8"/>
<evidence type="ECO:0000313" key="2">
    <source>
        <dbReference type="EnsemblMetazoa" id="CapteP218049"/>
    </source>
</evidence>
<name>R7THI8_CAPTE</name>
<reference evidence="2" key="3">
    <citation type="submission" date="2015-06" db="UniProtKB">
        <authorList>
            <consortium name="EnsemblMetazoa"/>
        </authorList>
    </citation>
    <scope>IDENTIFICATION</scope>
</reference>
<protein>
    <submittedName>
        <fullName evidence="1 2">Uncharacterized protein</fullName>
    </submittedName>
</protein>
<keyword evidence="3" id="KW-1185">Reference proteome</keyword>
<sequence>MATVNHFFRILQHADICFANVQSGLSDALAALHSMKEHDGQNLKASHKCEIQKKELFQGFKIETQGRQNLLVRRSCSQSSSKDDLLNQLIENLEARFVRVDLLDAMKARNLKIFVPTFYPIKKTYWSGVRKSRTSCSNFTGATGKMEIGPNAVKL</sequence>
<accession>R7THI8</accession>
<evidence type="ECO:0000313" key="1">
    <source>
        <dbReference type="EMBL" id="ELT92912.1"/>
    </source>
</evidence>
<gene>
    <name evidence="1" type="ORF">CAPTEDRAFT_218049</name>
</gene>
<evidence type="ECO:0000313" key="3">
    <source>
        <dbReference type="Proteomes" id="UP000014760"/>
    </source>
</evidence>
<reference evidence="1 3" key="2">
    <citation type="journal article" date="2013" name="Nature">
        <title>Insights into bilaterian evolution from three spiralian genomes.</title>
        <authorList>
            <person name="Simakov O."/>
            <person name="Marletaz F."/>
            <person name="Cho S.J."/>
            <person name="Edsinger-Gonzales E."/>
            <person name="Havlak P."/>
            <person name="Hellsten U."/>
            <person name="Kuo D.H."/>
            <person name="Larsson T."/>
            <person name="Lv J."/>
            <person name="Arendt D."/>
            <person name="Savage R."/>
            <person name="Osoegawa K."/>
            <person name="de Jong P."/>
            <person name="Grimwood J."/>
            <person name="Chapman J.A."/>
            <person name="Shapiro H."/>
            <person name="Aerts A."/>
            <person name="Otillar R.P."/>
            <person name="Terry A.Y."/>
            <person name="Boore J.L."/>
            <person name="Grigoriev I.V."/>
            <person name="Lindberg D.R."/>
            <person name="Seaver E.C."/>
            <person name="Weisblat D.A."/>
            <person name="Putnam N.H."/>
            <person name="Rokhsar D.S."/>
        </authorList>
    </citation>
    <scope>NUCLEOTIDE SEQUENCE</scope>
    <source>
        <strain evidence="1 3">I ESC-2004</strain>
    </source>
</reference>
<dbReference type="EMBL" id="KB309950">
    <property type="protein sequence ID" value="ELT92912.1"/>
    <property type="molecule type" value="Genomic_DNA"/>
</dbReference>
<dbReference type="Proteomes" id="UP000014760">
    <property type="component" value="Unassembled WGS sequence"/>
</dbReference>
<dbReference type="HOGENOM" id="CLU_1697205_0_0_1"/>
<dbReference type="OrthoDB" id="10000786at2759"/>
<proteinExistence type="predicted"/>
<dbReference type="EMBL" id="AMQN01030164">
    <property type="status" value="NOT_ANNOTATED_CDS"/>
    <property type="molecule type" value="Genomic_DNA"/>
</dbReference>
<reference evidence="3" key="1">
    <citation type="submission" date="2012-12" db="EMBL/GenBank/DDBJ databases">
        <authorList>
            <person name="Hellsten U."/>
            <person name="Grimwood J."/>
            <person name="Chapman J.A."/>
            <person name="Shapiro H."/>
            <person name="Aerts A."/>
            <person name="Otillar R.P."/>
            <person name="Terry A.Y."/>
            <person name="Boore J.L."/>
            <person name="Simakov O."/>
            <person name="Marletaz F."/>
            <person name="Cho S.-J."/>
            <person name="Edsinger-Gonzales E."/>
            <person name="Havlak P."/>
            <person name="Kuo D.-H."/>
            <person name="Larsson T."/>
            <person name="Lv J."/>
            <person name="Arendt D."/>
            <person name="Savage R."/>
            <person name="Osoegawa K."/>
            <person name="de Jong P."/>
            <person name="Lindberg D.R."/>
            <person name="Seaver E.C."/>
            <person name="Weisblat D.A."/>
            <person name="Putnam N.H."/>
            <person name="Grigoriev I.V."/>
            <person name="Rokhsar D.S."/>
        </authorList>
    </citation>
    <scope>NUCLEOTIDE SEQUENCE</scope>
    <source>
        <strain evidence="3">I ESC-2004</strain>
    </source>
</reference>
<organism evidence="1">
    <name type="scientific">Capitella teleta</name>
    <name type="common">Polychaete worm</name>
    <dbReference type="NCBI Taxonomy" id="283909"/>
    <lineage>
        <taxon>Eukaryota</taxon>
        <taxon>Metazoa</taxon>
        <taxon>Spiralia</taxon>
        <taxon>Lophotrochozoa</taxon>
        <taxon>Annelida</taxon>
        <taxon>Polychaeta</taxon>
        <taxon>Sedentaria</taxon>
        <taxon>Scolecida</taxon>
        <taxon>Capitellidae</taxon>
        <taxon>Capitella</taxon>
    </lineage>
</organism>
<dbReference type="EnsemblMetazoa" id="CapteT218049">
    <property type="protein sequence ID" value="CapteP218049"/>
    <property type="gene ID" value="CapteG218049"/>
</dbReference>